<accession>A0A5C3QFF7</accession>
<gene>
    <name evidence="1" type="ORF">BDV98DRAFT_569040</name>
</gene>
<organism evidence="1 2">
    <name type="scientific">Pterulicium gracile</name>
    <dbReference type="NCBI Taxonomy" id="1884261"/>
    <lineage>
        <taxon>Eukaryota</taxon>
        <taxon>Fungi</taxon>
        <taxon>Dikarya</taxon>
        <taxon>Basidiomycota</taxon>
        <taxon>Agaricomycotina</taxon>
        <taxon>Agaricomycetes</taxon>
        <taxon>Agaricomycetidae</taxon>
        <taxon>Agaricales</taxon>
        <taxon>Pleurotineae</taxon>
        <taxon>Pterulaceae</taxon>
        <taxon>Pterulicium</taxon>
    </lineage>
</organism>
<keyword evidence="2" id="KW-1185">Reference proteome</keyword>
<evidence type="ECO:0000313" key="2">
    <source>
        <dbReference type="Proteomes" id="UP000305067"/>
    </source>
</evidence>
<dbReference type="AlphaFoldDB" id="A0A5C3QFF7"/>
<sequence>MQSRLSKALGNIGHPAGHPLIWCRRQSTALHFYQNRQLELYASKQAKRLSLRQLVTTHSCWTLSALRL</sequence>
<protein>
    <submittedName>
        <fullName evidence="1">Uncharacterized protein</fullName>
    </submittedName>
</protein>
<dbReference type="OrthoDB" id="3264224at2759"/>
<dbReference type="Proteomes" id="UP000305067">
    <property type="component" value="Unassembled WGS sequence"/>
</dbReference>
<proteinExistence type="predicted"/>
<name>A0A5C3QFF7_9AGAR</name>
<evidence type="ECO:0000313" key="1">
    <source>
        <dbReference type="EMBL" id="TFL00462.1"/>
    </source>
</evidence>
<dbReference type="EMBL" id="ML178828">
    <property type="protein sequence ID" value="TFL00462.1"/>
    <property type="molecule type" value="Genomic_DNA"/>
</dbReference>
<reference evidence="1 2" key="1">
    <citation type="journal article" date="2019" name="Nat. Ecol. Evol.">
        <title>Megaphylogeny resolves global patterns of mushroom evolution.</title>
        <authorList>
            <person name="Varga T."/>
            <person name="Krizsan K."/>
            <person name="Foldi C."/>
            <person name="Dima B."/>
            <person name="Sanchez-Garcia M."/>
            <person name="Sanchez-Ramirez S."/>
            <person name="Szollosi G.J."/>
            <person name="Szarkandi J.G."/>
            <person name="Papp V."/>
            <person name="Albert L."/>
            <person name="Andreopoulos W."/>
            <person name="Angelini C."/>
            <person name="Antonin V."/>
            <person name="Barry K.W."/>
            <person name="Bougher N.L."/>
            <person name="Buchanan P."/>
            <person name="Buyck B."/>
            <person name="Bense V."/>
            <person name="Catcheside P."/>
            <person name="Chovatia M."/>
            <person name="Cooper J."/>
            <person name="Damon W."/>
            <person name="Desjardin D."/>
            <person name="Finy P."/>
            <person name="Geml J."/>
            <person name="Haridas S."/>
            <person name="Hughes K."/>
            <person name="Justo A."/>
            <person name="Karasinski D."/>
            <person name="Kautmanova I."/>
            <person name="Kiss B."/>
            <person name="Kocsube S."/>
            <person name="Kotiranta H."/>
            <person name="LaButti K.M."/>
            <person name="Lechner B.E."/>
            <person name="Liimatainen K."/>
            <person name="Lipzen A."/>
            <person name="Lukacs Z."/>
            <person name="Mihaltcheva S."/>
            <person name="Morgado L.N."/>
            <person name="Niskanen T."/>
            <person name="Noordeloos M.E."/>
            <person name="Ohm R.A."/>
            <person name="Ortiz-Santana B."/>
            <person name="Ovrebo C."/>
            <person name="Racz N."/>
            <person name="Riley R."/>
            <person name="Savchenko A."/>
            <person name="Shiryaev A."/>
            <person name="Soop K."/>
            <person name="Spirin V."/>
            <person name="Szebenyi C."/>
            <person name="Tomsovsky M."/>
            <person name="Tulloss R.E."/>
            <person name="Uehling J."/>
            <person name="Grigoriev I.V."/>
            <person name="Vagvolgyi C."/>
            <person name="Papp T."/>
            <person name="Martin F.M."/>
            <person name="Miettinen O."/>
            <person name="Hibbett D.S."/>
            <person name="Nagy L.G."/>
        </authorList>
    </citation>
    <scope>NUCLEOTIDE SEQUENCE [LARGE SCALE GENOMIC DNA]</scope>
    <source>
        <strain evidence="1 2">CBS 309.79</strain>
    </source>
</reference>